<feature type="coiled-coil region" evidence="8">
    <location>
        <begin position="330"/>
        <end position="360"/>
    </location>
</feature>
<proteinExistence type="inferred from homology"/>
<dbReference type="Gene3D" id="1.20.1600.10">
    <property type="entry name" value="Outer membrane efflux proteins (OEP)"/>
    <property type="match status" value="1"/>
</dbReference>
<evidence type="ECO:0000256" key="2">
    <source>
        <dbReference type="ARBA" id="ARBA00007613"/>
    </source>
</evidence>
<dbReference type="GO" id="GO:0015288">
    <property type="term" value="F:porin activity"/>
    <property type="evidence" value="ECO:0007669"/>
    <property type="project" value="TreeGrafter"/>
</dbReference>
<gene>
    <name evidence="9" type="ordered locus">Nhal_3505</name>
</gene>
<organism evidence="9 10">
    <name type="scientific">Nitrosococcus halophilus (strain Nc4)</name>
    <dbReference type="NCBI Taxonomy" id="472759"/>
    <lineage>
        <taxon>Bacteria</taxon>
        <taxon>Pseudomonadati</taxon>
        <taxon>Pseudomonadota</taxon>
        <taxon>Gammaproteobacteria</taxon>
        <taxon>Chromatiales</taxon>
        <taxon>Chromatiaceae</taxon>
        <taxon>Nitrosococcus</taxon>
    </lineage>
</organism>
<dbReference type="Proteomes" id="UP000001844">
    <property type="component" value="Chromosome"/>
</dbReference>
<comment type="subcellular location">
    <subcellularLocation>
        <location evidence="1">Cell outer membrane</location>
    </subcellularLocation>
</comment>
<dbReference type="EMBL" id="CP001798">
    <property type="protein sequence ID" value="ADE16529.1"/>
    <property type="molecule type" value="Genomic_DNA"/>
</dbReference>
<dbReference type="RefSeq" id="WP_013034378.1">
    <property type="nucleotide sequence ID" value="NC_013960.1"/>
</dbReference>
<dbReference type="STRING" id="472759.Nhal_3505"/>
<dbReference type="InterPro" id="IPR051906">
    <property type="entry name" value="TolC-like"/>
</dbReference>
<keyword evidence="8" id="KW-0175">Coiled coil</keyword>
<keyword evidence="3" id="KW-0813">Transport</keyword>
<accession>D5C1H7</accession>
<dbReference type="InterPro" id="IPR003423">
    <property type="entry name" value="OMP_efflux"/>
</dbReference>
<evidence type="ECO:0000256" key="3">
    <source>
        <dbReference type="ARBA" id="ARBA00022448"/>
    </source>
</evidence>
<keyword evidence="5" id="KW-0812">Transmembrane</keyword>
<dbReference type="NCBIfam" id="TIGR01844">
    <property type="entry name" value="type_I_sec_TolC"/>
    <property type="match status" value="1"/>
</dbReference>
<comment type="similarity">
    <text evidence="2">Belongs to the outer membrane factor (OMF) (TC 1.B.17) family.</text>
</comment>
<keyword evidence="10" id="KW-1185">Reference proteome</keyword>
<dbReference type="InterPro" id="IPR010130">
    <property type="entry name" value="T1SS_OMP_TolC"/>
</dbReference>
<dbReference type="SUPFAM" id="SSF56954">
    <property type="entry name" value="Outer membrane efflux proteins (OEP)"/>
    <property type="match status" value="1"/>
</dbReference>
<dbReference type="HOGENOM" id="CLU_012817_0_2_6"/>
<evidence type="ECO:0000256" key="1">
    <source>
        <dbReference type="ARBA" id="ARBA00004442"/>
    </source>
</evidence>
<reference evidence="10" key="1">
    <citation type="submission" date="2010-04" db="EMBL/GenBank/DDBJ databases">
        <title>Complete genome sequence of Nitrosococcus halophilus Nc4, a salt-adapted, aerobic obligate ammonia-oxidizing sulfur purple bacterium.</title>
        <authorList>
            <consortium name="US DOE Joint Genome Institute"/>
            <person name="Campbell M.A."/>
            <person name="Malfatti S.A."/>
            <person name="Chain P.S.G."/>
            <person name="Heidelberg J.F."/>
            <person name="Ward B.B."/>
            <person name="Klotz M.G."/>
        </authorList>
    </citation>
    <scope>NUCLEOTIDE SEQUENCE [LARGE SCALE GENOMIC DNA]</scope>
    <source>
        <strain evidence="10">Nc4</strain>
    </source>
</reference>
<sequence length="451" mass="50860">MFIEPKFVSFIKKRLLLLLLGLVIPWSVQASDLLEVYRLARANDPQLRAQVAAVQAALEAKPQARALFLPVVDISSNYDRTFQTIELLEQQPFPGFGGTRSFNNWGYTLSLTQPLYRRENFVRLKQADATIAQAQADLVAEEQALLVRAAERYFDVLTAQAELEFARAEKEAIDKQLEQTRQRFEVGLDTIVDVNEAQAAYDLAVSQEIAAENALSNAHERLREVTGQYFRELEDLEKDAPLLQPDPMDIDQWAETALQQNPQIDASEAAVDNARQEIEREKSGHYPTLDVVGTNSTNVTGGGSFGGFQTDQNVIGLQFNLPLFQGGAVVSRTREAKHRLEQSLEQLEQARRQVFRQTREAYLGVISEVSQVKALQQAIVSNESSLEATEAGFEVGTRTTVDVLNVRRDLFRALRDHSRSRYEYILNTLRLKQGAGIITLEDLEQINQWLH</sequence>
<evidence type="ECO:0000256" key="5">
    <source>
        <dbReference type="ARBA" id="ARBA00022692"/>
    </source>
</evidence>
<dbReference type="KEGG" id="nhl:Nhal_3505"/>
<dbReference type="PANTHER" id="PTHR30026">
    <property type="entry name" value="OUTER MEMBRANE PROTEIN TOLC"/>
    <property type="match status" value="1"/>
</dbReference>
<evidence type="ECO:0000313" key="9">
    <source>
        <dbReference type="EMBL" id="ADE16529.1"/>
    </source>
</evidence>
<keyword evidence="4" id="KW-1134">Transmembrane beta strand</keyword>
<dbReference type="eggNOG" id="COG1538">
    <property type="taxonomic scope" value="Bacteria"/>
</dbReference>
<protein>
    <submittedName>
        <fullName evidence="9">Type I secretion outer membrane protein, TolC family</fullName>
    </submittedName>
</protein>
<evidence type="ECO:0000256" key="4">
    <source>
        <dbReference type="ARBA" id="ARBA00022452"/>
    </source>
</evidence>
<evidence type="ECO:0000313" key="10">
    <source>
        <dbReference type="Proteomes" id="UP000001844"/>
    </source>
</evidence>
<evidence type="ECO:0000256" key="7">
    <source>
        <dbReference type="ARBA" id="ARBA00023237"/>
    </source>
</evidence>
<keyword evidence="7" id="KW-0998">Cell outer membrane</keyword>
<name>D5C1H7_NITHN</name>
<dbReference type="GO" id="GO:0015562">
    <property type="term" value="F:efflux transmembrane transporter activity"/>
    <property type="evidence" value="ECO:0007669"/>
    <property type="project" value="InterPro"/>
</dbReference>
<dbReference type="Pfam" id="PF02321">
    <property type="entry name" value="OEP"/>
    <property type="match status" value="2"/>
</dbReference>
<dbReference type="GO" id="GO:1990281">
    <property type="term" value="C:efflux pump complex"/>
    <property type="evidence" value="ECO:0007669"/>
    <property type="project" value="TreeGrafter"/>
</dbReference>
<dbReference type="PANTHER" id="PTHR30026:SF20">
    <property type="entry name" value="OUTER MEMBRANE PROTEIN TOLC"/>
    <property type="match status" value="1"/>
</dbReference>
<keyword evidence="6" id="KW-0472">Membrane</keyword>
<feature type="coiled-coil region" evidence="8">
    <location>
        <begin position="124"/>
        <end position="183"/>
    </location>
</feature>
<evidence type="ECO:0000256" key="8">
    <source>
        <dbReference type="SAM" id="Coils"/>
    </source>
</evidence>
<evidence type="ECO:0000256" key="6">
    <source>
        <dbReference type="ARBA" id="ARBA00023136"/>
    </source>
</evidence>
<dbReference type="AlphaFoldDB" id="D5C1H7"/>
<dbReference type="GO" id="GO:0009279">
    <property type="term" value="C:cell outer membrane"/>
    <property type="evidence" value="ECO:0007669"/>
    <property type="project" value="UniProtKB-SubCell"/>
</dbReference>